<name>A0A1H2LTE6_9ACTN</name>
<dbReference type="GO" id="GO:0004553">
    <property type="term" value="F:hydrolase activity, hydrolyzing O-glycosyl compounds"/>
    <property type="evidence" value="ECO:0007669"/>
    <property type="project" value="TreeGrafter"/>
</dbReference>
<dbReference type="Proteomes" id="UP000183180">
    <property type="component" value="Unassembled WGS sequence"/>
</dbReference>
<sequence>MNRSLARRRNTTRSLLACACIIFAALASLVWVRSDAHSAPASCALSNGDHKVATSPGASLLALSDADLNRELSVARDLNMWAVRLDVDWSVVEPVRGQRNWAPIDRVVNAIVAHGMCPVGLATYTPIWAARPLDFPRNSHYRPADPNVFASFAAAAAQRYSQSISVWEIWNEPNLAHYWLPRANATEYGRLLAASYTAIKRAVPGAAVISAGLAPGTDNGRDIAPLTFVRSLYQGGFNRSLDALSVHPYTYPVLPNDPAAAAWSTAARMWDMRDVMVAAGDGHKKIWMTEFGAPTGAGTNSVSEAVQAQSIQIAIGAQNDAPWLGPLFVYSLRDAGTDPNNLEHNFGLVRRDWSPKQAYTFLESR</sequence>
<organism evidence="1 2">
    <name type="scientific">Gordonia westfalica</name>
    <dbReference type="NCBI Taxonomy" id="158898"/>
    <lineage>
        <taxon>Bacteria</taxon>
        <taxon>Bacillati</taxon>
        <taxon>Actinomycetota</taxon>
        <taxon>Actinomycetes</taxon>
        <taxon>Mycobacteriales</taxon>
        <taxon>Gordoniaceae</taxon>
        <taxon>Gordonia</taxon>
    </lineage>
</organism>
<evidence type="ECO:0008006" key="3">
    <source>
        <dbReference type="Google" id="ProtNLM"/>
    </source>
</evidence>
<evidence type="ECO:0000313" key="1">
    <source>
        <dbReference type="EMBL" id="SDU84283.1"/>
    </source>
</evidence>
<evidence type="ECO:0000313" key="2">
    <source>
        <dbReference type="Proteomes" id="UP000183180"/>
    </source>
</evidence>
<reference evidence="1 2" key="1">
    <citation type="submission" date="2016-10" db="EMBL/GenBank/DDBJ databases">
        <authorList>
            <person name="de Groot N.N."/>
        </authorList>
    </citation>
    <scope>NUCLEOTIDE SEQUENCE [LARGE SCALE GENOMIC DNA]</scope>
    <source>
        <strain evidence="1 2">DSM 44215</strain>
    </source>
</reference>
<dbReference type="SUPFAM" id="SSF51445">
    <property type="entry name" value="(Trans)glycosidases"/>
    <property type="match status" value="1"/>
</dbReference>
<protein>
    <recommendedName>
        <fullName evidence="3">Cellulase (Glycosyl hydrolase family 5)</fullName>
    </recommendedName>
</protein>
<dbReference type="AlphaFoldDB" id="A0A1H2LTE6"/>
<dbReference type="PANTHER" id="PTHR12631">
    <property type="entry name" value="ALPHA-L-IDURONIDASE"/>
    <property type="match status" value="1"/>
</dbReference>
<dbReference type="PANTHER" id="PTHR12631:SF10">
    <property type="entry name" value="BETA-XYLOSIDASE-LIKE PROTEIN-RELATED"/>
    <property type="match status" value="1"/>
</dbReference>
<dbReference type="OrthoDB" id="9802522at2"/>
<dbReference type="EMBL" id="FNLM01000036">
    <property type="protein sequence ID" value="SDU84283.1"/>
    <property type="molecule type" value="Genomic_DNA"/>
</dbReference>
<gene>
    <name evidence="1" type="ORF">SAMN04488548_136841</name>
</gene>
<dbReference type="InterPro" id="IPR017853">
    <property type="entry name" value="GH"/>
</dbReference>
<proteinExistence type="predicted"/>
<dbReference type="Gene3D" id="3.20.20.80">
    <property type="entry name" value="Glycosidases"/>
    <property type="match status" value="1"/>
</dbReference>
<dbReference type="InterPro" id="IPR051923">
    <property type="entry name" value="Glycosyl_Hydrolase_39"/>
</dbReference>
<dbReference type="RefSeq" id="WP_074854137.1">
    <property type="nucleotide sequence ID" value="NZ_FNLM01000036.1"/>
</dbReference>
<accession>A0A1H2LTE6</accession>
<dbReference type="STRING" id="158898.SAMN04488548_136841"/>